<keyword evidence="9" id="KW-1185">Reference proteome</keyword>
<comment type="caution">
    <text evidence="8">The sequence shown here is derived from an EMBL/GenBank/DDBJ whole genome shotgun (WGS) entry which is preliminary data.</text>
</comment>
<evidence type="ECO:0000256" key="4">
    <source>
        <dbReference type="ARBA" id="ARBA00023125"/>
    </source>
</evidence>
<dbReference type="NCBIfam" id="TIGR02044">
    <property type="entry name" value="CueR"/>
    <property type="match status" value="1"/>
</dbReference>
<comment type="subcellular location">
    <subcellularLocation>
        <location evidence="1">Cytoplasm</location>
    </subcellularLocation>
</comment>
<dbReference type="GO" id="GO:0005507">
    <property type="term" value="F:copper ion binding"/>
    <property type="evidence" value="ECO:0007669"/>
    <property type="project" value="InterPro"/>
</dbReference>
<dbReference type="SUPFAM" id="SSF46955">
    <property type="entry name" value="Putative DNA-binding domain"/>
    <property type="match status" value="1"/>
</dbReference>
<dbReference type="Gene3D" id="1.10.1660.10">
    <property type="match status" value="1"/>
</dbReference>
<dbReference type="AlphaFoldDB" id="A0A6N7LDD7"/>
<dbReference type="PANTHER" id="PTHR30204:SF94">
    <property type="entry name" value="HEAVY METAL-DEPENDENT TRANSCRIPTIONAL REGULATOR HI_0293-RELATED"/>
    <property type="match status" value="1"/>
</dbReference>
<protein>
    <submittedName>
        <fullName evidence="8">Cu(I)-responsive transcriptional regulator</fullName>
    </submittedName>
</protein>
<sequence length="155" mass="17581">MNIGDVARASGVSTKMIRYYETIGLIPPASRSESGYRNYGDKDVHTLRFIRRARDLGFTVEQMADLLALWRDRSRSSSEVKKIALDQVEILERKAEELKAMSRTLKHLAAHCHGDERPDCPILDDLADAKVNSVKVQEPARFGRNGIDPMRVRSR</sequence>
<evidence type="ECO:0000256" key="5">
    <source>
        <dbReference type="ARBA" id="ARBA00023163"/>
    </source>
</evidence>
<dbReference type="GO" id="GO:0005737">
    <property type="term" value="C:cytoplasm"/>
    <property type="evidence" value="ECO:0007669"/>
    <property type="project" value="UniProtKB-SubCell"/>
</dbReference>
<dbReference type="Proteomes" id="UP000439983">
    <property type="component" value="Unassembled WGS sequence"/>
</dbReference>
<keyword evidence="4" id="KW-0238">DNA-binding</keyword>
<keyword evidence="3" id="KW-0805">Transcription regulation</keyword>
<dbReference type="PRINTS" id="PR00040">
    <property type="entry name" value="HTHMERR"/>
</dbReference>
<organism evidence="8 9">
    <name type="scientific">Sinorhizobium terangae</name>
    <dbReference type="NCBI Taxonomy" id="110322"/>
    <lineage>
        <taxon>Bacteria</taxon>
        <taxon>Pseudomonadati</taxon>
        <taxon>Pseudomonadota</taxon>
        <taxon>Alphaproteobacteria</taxon>
        <taxon>Hyphomicrobiales</taxon>
        <taxon>Rhizobiaceae</taxon>
        <taxon>Sinorhizobium/Ensifer group</taxon>
        <taxon>Sinorhizobium</taxon>
    </lineage>
</organism>
<feature type="domain" description="HTH merR-type" evidence="7">
    <location>
        <begin position="1"/>
        <end position="69"/>
    </location>
</feature>
<keyword evidence="6" id="KW-0175">Coiled coil</keyword>
<accession>A0A6N7LDD7</accession>
<dbReference type="Pfam" id="PF13411">
    <property type="entry name" value="MerR_1"/>
    <property type="match status" value="1"/>
</dbReference>
<dbReference type="SMART" id="SM00422">
    <property type="entry name" value="HTH_MERR"/>
    <property type="match status" value="1"/>
</dbReference>
<evidence type="ECO:0000256" key="6">
    <source>
        <dbReference type="SAM" id="Coils"/>
    </source>
</evidence>
<dbReference type="InterPro" id="IPR011789">
    <property type="entry name" value="CueR"/>
</dbReference>
<gene>
    <name evidence="8" type="primary">cueR</name>
    <name evidence="8" type="ORF">GHK62_14345</name>
</gene>
<evidence type="ECO:0000256" key="2">
    <source>
        <dbReference type="ARBA" id="ARBA00022490"/>
    </source>
</evidence>
<dbReference type="GO" id="GO:0003700">
    <property type="term" value="F:DNA-binding transcription factor activity"/>
    <property type="evidence" value="ECO:0007669"/>
    <property type="project" value="InterPro"/>
</dbReference>
<dbReference type="InterPro" id="IPR000551">
    <property type="entry name" value="MerR-type_HTH_dom"/>
</dbReference>
<dbReference type="InterPro" id="IPR047057">
    <property type="entry name" value="MerR_fam"/>
</dbReference>
<evidence type="ECO:0000256" key="3">
    <source>
        <dbReference type="ARBA" id="ARBA00023015"/>
    </source>
</evidence>
<evidence type="ECO:0000259" key="7">
    <source>
        <dbReference type="PROSITE" id="PS50937"/>
    </source>
</evidence>
<evidence type="ECO:0000313" key="9">
    <source>
        <dbReference type="Proteomes" id="UP000439983"/>
    </source>
</evidence>
<proteinExistence type="predicted"/>
<dbReference type="PROSITE" id="PS50937">
    <property type="entry name" value="HTH_MERR_2"/>
    <property type="match status" value="1"/>
</dbReference>
<dbReference type="GO" id="GO:0045893">
    <property type="term" value="P:positive regulation of DNA-templated transcription"/>
    <property type="evidence" value="ECO:0007669"/>
    <property type="project" value="InterPro"/>
</dbReference>
<dbReference type="EMBL" id="WITC01000057">
    <property type="protein sequence ID" value="MQX15891.1"/>
    <property type="molecule type" value="Genomic_DNA"/>
</dbReference>
<evidence type="ECO:0000256" key="1">
    <source>
        <dbReference type="ARBA" id="ARBA00004496"/>
    </source>
</evidence>
<keyword evidence="2" id="KW-0963">Cytoplasm</keyword>
<dbReference type="RefSeq" id="WP_153439829.1">
    <property type="nucleotide sequence ID" value="NZ_JACIGA010000006.1"/>
</dbReference>
<feature type="coiled-coil region" evidence="6">
    <location>
        <begin position="81"/>
        <end position="108"/>
    </location>
</feature>
<dbReference type="PANTHER" id="PTHR30204">
    <property type="entry name" value="REDOX-CYCLING DRUG-SENSING TRANSCRIPTIONAL ACTIVATOR SOXR"/>
    <property type="match status" value="1"/>
</dbReference>
<reference evidence="8 9" key="1">
    <citation type="journal article" date="2013" name="Genome Biol.">
        <title>Comparative genomics of the core and accessory genomes of 48 Sinorhizobium strains comprising five genospecies.</title>
        <authorList>
            <person name="Sugawara M."/>
            <person name="Epstein B."/>
            <person name="Badgley B.D."/>
            <person name="Unno T."/>
            <person name="Xu L."/>
            <person name="Reese J."/>
            <person name="Gyaneshwar P."/>
            <person name="Denny R."/>
            <person name="Mudge J."/>
            <person name="Bharti A.K."/>
            <person name="Farmer A.D."/>
            <person name="May G.D."/>
            <person name="Woodward J.E."/>
            <person name="Medigue C."/>
            <person name="Vallenet D."/>
            <person name="Lajus A."/>
            <person name="Rouy Z."/>
            <person name="Martinez-Vaz B."/>
            <person name="Tiffin P."/>
            <person name="Young N.D."/>
            <person name="Sadowsky M.J."/>
        </authorList>
    </citation>
    <scope>NUCLEOTIDE SEQUENCE [LARGE SCALE GENOMIC DNA]</scope>
    <source>
        <strain evidence="8 9">USDA4894</strain>
    </source>
</reference>
<dbReference type="GO" id="GO:0003677">
    <property type="term" value="F:DNA binding"/>
    <property type="evidence" value="ECO:0007669"/>
    <property type="project" value="UniProtKB-KW"/>
</dbReference>
<evidence type="ECO:0000313" key="8">
    <source>
        <dbReference type="EMBL" id="MQX15891.1"/>
    </source>
</evidence>
<dbReference type="PROSITE" id="PS00552">
    <property type="entry name" value="HTH_MERR_1"/>
    <property type="match status" value="1"/>
</dbReference>
<dbReference type="CDD" id="cd01108">
    <property type="entry name" value="HTH_CueR"/>
    <property type="match status" value="1"/>
</dbReference>
<name>A0A6N7LDD7_SINTE</name>
<keyword evidence="5" id="KW-0804">Transcription</keyword>
<dbReference type="OrthoDB" id="9802944at2"/>
<dbReference type="InterPro" id="IPR009061">
    <property type="entry name" value="DNA-bd_dom_put_sf"/>
</dbReference>